<keyword evidence="10" id="KW-0808">Transferase</keyword>
<keyword evidence="15" id="KW-0456">Lyase</keyword>
<comment type="function">
    <text evidence="2">Catalyzes the radical-mediated synthesis of 7,8-didemethyl-8-hydroxy-5-deazariboflavin (FO) from 5-amino-6-(D-ribitylamino)uracil and L-tyrosine.</text>
</comment>
<proteinExistence type="inferred from homology"/>
<evidence type="ECO:0000256" key="3">
    <source>
        <dbReference type="ARBA" id="ARBA00004712"/>
    </source>
</evidence>
<name>A0ABQ1BUB0_9MYCO</name>
<dbReference type="PROSITE" id="PS51918">
    <property type="entry name" value="RADICAL_SAM"/>
    <property type="match status" value="2"/>
</dbReference>
<feature type="domain" description="Radical SAM core" evidence="18">
    <location>
        <begin position="516"/>
        <end position="757"/>
    </location>
</feature>
<feature type="domain" description="Radical SAM core" evidence="18">
    <location>
        <begin position="56"/>
        <end position="308"/>
    </location>
</feature>
<dbReference type="PANTHER" id="PTHR43076">
    <property type="entry name" value="FO SYNTHASE (COFH)"/>
    <property type="match status" value="1"/>
</dbReference>
<comment type="similarity">
    <text evidence="4">In the C-terminal section; belongs to the radical SAM superfamily. CofH family.</text>
</comment>
<dbReference type="NCBIfam" id="NF006687">
    <property type="entry name" value="PRK09234.1"/>
    <property type="match status" value="1"/>
</dbReference>
<dbReference type="InterPro" id="IPR019939">
    <property type="entry name" value="CofG_family"/>
</dbReference>
<evidence type="ECO:0000256" key="13">
    <source>
        <dbReference type="ARBA" id="ARBA00023004"/>
    </source>
</evidence>
<dbReference type="SFLD" id="SFLDS00029">
    <property type="entry name" value="Radical_SAM"/>
    <property type="match status" value="3"/>
</dbReference>
<evidence type="ECO:0000313" key="20">
    <source>
        <dbReference type="Proteomes" id="UP000465306"/>
    </source>
</evidence>
<dbReference type="SFLD" id="SFLDF00343">
    <property type="entry name" value="aminofutalosine_synthase_(mqnE"/>
    <property type="match status" value="1"/>
</dbReference>
<dbReference type="NCBIfam" id="TIGR00423">
    <property type="entry name" value="CofH family radical SAM protein"/>
    <property type="match status" value="1"/>
</dbReference>
<dbReference type="SUPFAM" id="SSF102114">
    <property type="entry name" value="Radical SAM enzymes"/>
    <property type="match status" value="2"/>
</dbReference>
<dbReference type="InterPro" id="IPR007197">
    <property type="entry name" value="rSAM"/>
</dbReference>
<evidence type="ECO:0000313" key="19">
    <source>
        <dbReference type="EMBL" id="GFG67261.1"/>
    </source>
</evidence>
<dbReference type="EMBL" id="BLKU01000005">
    <property type="protein sequence ID" value="GFG67261.1"/>
    <property type="molecule type" value="Genomic_DNA"/>
</dbReference>
<dbReference type="PANTHER" id="PTHR43076:SF1">
    <property type="entry name" value="LIPOYL SYNTHASE 2"/>
    <property type="match status" value="1"/>
</dbReference>
<evidence type="ECO:0000256" key="7">
    <source>
        <dbReference type="ARBA" id="ARBA00012289"/>
    </source>
</evidence>
<reference evidence="19 20" key="1">
    <citation type="journal article" date="2019" name="Emerg. Microbes Infect.">
        <title>Comprehensive subspecies identification of 175 nontuberculous mycobacteria species based on 7547 genomic profiles.</title>
        <authorList>
            <person name="Matsumoto Y."/>
            <person name="Kinjo T."/>
            <person name="Motooka D."/>
            <person name="Nabeya D."/>
            <person name="Jung N."/>
            <person name="Uechi K."/>
            <person name="Horii T."/>
            <person name="Iida T."/>
            <person name="Fujita J."/>
            <person name="Nakamura S."/>
        </authorList>
    </citation>
    <scope>NUCLEOTIDE SEQUENCE [LARGE SCALE GENOMIC DNA]</scope>
    <source>
        <strain evidence="19 20">JCM 13573</strain>
    </source>
</reference>
<dbReference type="InterPro" id="IPR045567">
    <property type="entry name" value="CofH/MnqC-like_C"/>
</dbReference>
<evidence type="ECO:0000256" key="16">
    <source>
        <dbReference type="ARBA" id="ARBA00048468"/>
    </source>
</evidence>
<evidence type="ECO:0000256" key="11">
    <source>
        <dbReference type="ARBA" id="ARBA00022691"/>
    </source>
</evidence>
<evidence type="ECO:0000256" key="4">
    <source>
        <dbReference type="ARBA" id="ARBA00010051"/>
    </source>
</evidence>
<dbReference type="SFLD" id="SFLDG01064">
    <property type="entry name" value="F420__menaquinone_cofactor_bio"/>
    <property type="match status" value="3"/>
</dbReference>
<evidence type="ECO:0000256" key="5">
    <source>
        <dbReference type="ARBA" id="ARBA00010826"/>
    </source>
</evidence>
<evidence type="ECO:0000256" key="9">
    <source>
        <dbReference type="ARBA" id="ARBA00022485"/>
    </source>
</evidence>
<keyword evidence="11" id="KW-0949">S-adenosyl-L-methionine</keyword>
<dbReference type="InterPro" id="IPR020050">
    <property type="entry name" value="FO_synthase_su2"/>
</dbReference>
<evidence type="ECO:0000256" key="14">
    <source>
        <dbReference type="ARBA" id="ARBA00023014"/>
    </source>
</evidence>
<keyword evidence="13" id="KW-0408">Iron</keyword>
<sequence>MLRRARDGVVLNVDEAAIALTARGADLTDLCASAARVRDAGLESAGVRGPQGRLPITYSRKVFIPVTHLCRDNCHYCTFVTVPGKLRAQGSGMYLEPDEILDIARRGAELGCKEALFTLGDRPEDRWPEAREWLGERGYDSTLSYVRAMAIRVLEETGLLPHLNPGVMSWAEMSRLKPVAPSMGMMLETTSRRLFETKGLAHYGSPDKDPAVRLRTLTDAGRLSIPFTTGLLVGIGETLVERAETLHAIRKVHKEFGHIQEVIVQNFRAKQHTAMAAVPDAGIEDYLATVAVARLVLGPAMRIQAPPNLVSRDECLALLRAGVDDWGGVSPLTPDHVNPERPWPALDDLAAVTAEAGYELVQRLTAQPKYVQAGAAWIDPRVRGHVVALADPATGLARDVNPVGMPWQEPDDVSSLGRVDLNAAIDTEGRNTGARSDLDSAFGDWDSIRSHVHELARRAPERIDTDVLAALRSAERDPAACTDDEYLALATADGPALEAVAALADSLRREVVGDDVTFVVNRNINFTNICYTGCRFCAFAQRKGDADAYSLSTAEVAERAWEAHVAGATEVCMQGGIDPELPVTGYADLVRAVKARVPSMHVHAFSPMEIANGVTKSGLSIREWLIGLREAGLDTIPGTAAEILDDEVRWVLTKGKLPTSLWIEIVTTAHEVGLRSSSTMMYGHVDSPRHWVAHLNVLREIQDRTGGFTEFVPLPFVHHNSPLYLAGAARPGPTHRDNRAVHALARIMLHGRISHIQTSWVKLGVERTQVMLNGGANDLGGTLMEETISRMAGSEHGSAKTAAELAAIAEGIGRPARQRTTTYAPLAA</sequence>
<evidence type="ECO:0000256" key="15">
    <source>
        <dbReference type="ARBA" id="ARBA00023239"/>
    </source>
</evidence>
<accession>A0ABQ1BUB0</accession>
<dbReference type="Gene3D" id="3.20.20.70">
    <property type="entry name" value="Aldolase class I"/>
    <property type="match status" value="2"/>
</dbReference>
<dbReference type="InterPro" id="IPR019940">
    <property type="entry name" value="CofH_family"/>
</dbReference>
<comment type="catalytic activity">
    <reaction evidence="17">
        <text>5-amino-5-(4-hydroxybenzyl)-6-(D-ribitylimino)-5,6-dihydrouracil + S-adenosyl-L-methionine = 7,8-didemethyl-8-hydroxy-5-deazariboflavin + 5'-deoxyadenosine + L-methionine + NH4(+) + H(+)</text>
        <dbReference type="Rhea" id="RHEA:55204"/>
        <dbReference type="ChEBI" id="CHEBI:15378"/>
        <dbReference type="ChEBI" id="CHEBI:17319"/>
        <dbReference type="ChEBI" id="CHEBI:28938"/>
        <dbReference type="ChEBI" id="CHEBI:57844"/>
        <dbReference type="ChEBI" id="CHEBI:59789"/>
        <dbReference type="ChEBI" id="CHEBI:59904"/>
        <dbReference type="ChEBI" id="CHEBI:85936"/>
        <dbReference type="EC" id="4.3.1.32"/>
    </reaction>
</comment>
<dbReference type="Pfam" id="PF04055">
    <property type="entry name" value="Radical_SAM"/>
    <property type="match status" value="2"/>
</dbReference>
<comment type="catalytic activity">
    <reaction evidence="16">
        <text>5-amino-6-(D-ribitylamino)uracil + L-tyrosine + S-adenosyl-L-methionine = 5-amino-5-(4-hydroxybenzyl)-6-(D-ribitylimino)-5,6-dihydrouracil + 2-iminoacetate + 5'-deoxyadenosine + L-methionine + H(+)</text>
        <dbReference type="Rhea" id="RHEA:55200"/>
        <dbReference type="ChEBI" id="CHEBI:15378"/>
        <dbReference type="ChEBI" id="CHEBI:15934"/>
        <dbReference type="ChEBI" id="CHEBI:17319"/>
        <dbReference type="ChEBI" id="CHEBI:57844"/>
        <dbReference type="ChEBI" id="CHEBI:58315"/>
        <dbReference type="ChEBI" id="CHEBI:59789"/>
        <dbReference type="ChEBI" id="CHEBI:77846"/>
        <dbReference type="ChEBI" id="CHEBI:85936"/>
        <dbReference type="EC" id="2.5.1.147"/>
    </reaction>
</comment>
<keyword evidence="12" id="KW-0479">Metal-binding</keyword>
<evidence type="ECO:0000256" key="17">
    <source>
        <dbReference type="ARBA" id="ARBA00048974"/>
    </source>
</evidence>
<dbReference type="HAMAP" id="MF_01611">
    <property type="entry name" value="FO_synth_sub1"/>
    <property type="match status" value="1"/>
</dbReference>
<dbReference type="InterPro" id="IPR034405">
    <property type="entry name" value="F420"/>
</dbReference>
<dbReference type="SFLD" id="SFLDG01388">
    <property type="entry name" value="7_8-didemethyl-8-hydroxy-5-dea"/>
    <property type="match status" value="2"/>
</dbReference>
<comment type="similarity">
    <text evidence="5">In the N-terminal section; belongs to the radical SAM superfamily. CofG family.</text>
</comment>
<evidence type="ECO:0000256" key="1">
    <source>
        <dbReference type="ARBA" id="ARBA00001966"/>
    </source>
</evidence>
<dbReference type="SMART" id="SM00729">
    <property type="entry name" value="Elp3"/>
    <property type="match status" value="1"/>
</dbReference>
<evidence type="ECO:0000259" key="18">
    <source>
        <dbReference type="PROSITE" id="PS51918"/>
    </source>
</evidence>
<evidence type="ECO:0000256" key="12">
    <source>
        <dbReference type="ARBA" id="ARBA00022723"/>
    </source>
</evidence>
<dbReference type="NCBIfam" id="NF005609">
    <property type="entry name" value="PRK07360.1"/>
    <property type="match status" value="1"/>
</dbReference>
<organism evidence="19 20">
    <name type="scientific">Mycobacterium kubicae</name>
    <dbReference type="NCBI Taxonomy" id="120959"/>
    <lineage>
        <taxon>Bacteria</taxon>
        <taxon>Bacillati</taxon>
        <taxon>Actinomycetota</taxon>
        <taxon>Actinomycetes</taxon>
        <taxon>Mycobacteriales</taxon>
        <taxon>Mycobacteriaceae</taxon>
        <taxon>Mycobacterium</taxon>
        <taxon>Mycobacterium simiae complex</taxon>
    </lineage>
</organism>
<comment type="pathway">
    <text evidence="3">Cofactor biosynthesis; coenzyme F0 biosynthesis.</text>
</comment>
<evidence type="ECO:0000256" key="2">
    <source>
        <dbReference type="ARBA" id="ARBA00003692"/>
    </source>
</evidence>
<dbReference type="SFLD" id="SFLDF00294">
    <property type="entry name" value="7_8-didemethyl-8-hydroxy-5-dea"/>
    <property type="match status" value="1"/>
</dbReference>
<dbReference type="SFLD" id="SFLDF00293">
    <property type="entry name" value="((2_3_4_5-tetrahydroxypentyl)a"/>
    <property type="match status" value="1"/>
</dbReference>
<dbReference type="NCBIfam" id="TIGR03550">
    <property type="entry name" value="F420_cofG"/>
    <property type="match status" value="1"/>
</dbReference>
<dbReference type="EC" id="4.3.1.32" evidence="6"/>
<dbReference type="EC" id="2.5.1.147" evidence="7"/>
<comment type="caution">
    <text evidence="19">The sequence shown here is derived from an EMBL/GenBank/DDBJ whole genome shotgun (WGS) entry which is preliminary data.</text>
</comment>
<evidence type="ECO:0000256" key="6">
    <source>
        <dbReference type="ARBA" id="ARBA00012126"/>
    </source>
</evidence>
<dbReference type="Proteomes" id="UP000465306">
    <property type="component" value="Unassembled WGS sequence"/>
</dbReference>
<dbReference type="NCBIfam" id="TIGR03551">
    <property type="entry name" value="F420_cofH"/>
    <property type="match status" value="1"/>
</dbReference>
<dbReference type="InterPro" id="IPR006638">
    <property type="entry name" value="Elp3/MiaA/NifB-like_rSAM"/>
</dbReference>
<dbReference type="Pfam" id="PF19288">
    <property type="entry name" value="CofH_C"/>
    <property type="match status" value="1"/>
</dbReference>
<dbReference type="CDD" id="cd01335">
    <property type="entry name" value="Radical_SAM"/>
    <property type="match status" value="2"/>
</dbReference>
<keyword evidence="20" id="KW-1185">Reference proteome</keyword>
<evidence type="ECO:0000256" key="8">
    <source>
        <dbReference type="ARBA" id="ARBA00022220"/>
    </source>
</evidence>
<dbReference type="SFLD" id="SFLDG01389">
    <property type="entry name" value="menaquinone_synthsis_involved"/>
    <property type="match status" value="1"/>
</dbReference>
<comment type="cofactor">
    <cofactor evidence="1">
        <name>[4Fe-4S] cluster</name>
        <dbReference type="ChEBI" id="CHEBI:49883"/>
    </cofactor>
</comment>
<gene>
    <name evidence="19" type="primary">fbiC</name>
    <name evidence="19" type="ORF">MKUB_47510</name>
</gene>
<dbReference type="NCBIfam" id="NF004884">
    <property type="entry name" value="PRK06245.1"/>
    <property type="match status" value="1"/>
</dbReference>
<dbReference type="HAMAP" id="MF_01612">
    <property type="entry name" value="FO_synth_sub2"/>
    <property type="match status" value="1"/>
</dbReference>
<keyword evidence="14" id="KW-0411">Iron-sulfur</keyword>
<dbReference type="InterPro" id="IPR013785">
    <property type="entry name" value="Aldolase_TIM"/>
</dbReference>
<protein>
    <recommendedName>
        <fullName evidence="8">FO synthase</fullName>
        <ecNumber evidence="7">2.5.1.147</ecNumber>
        <ecNumber evidence="6">4.3.1.32</ecNumber>
    </recommendedName>
</protein>
<keyword evidence="9" id="KW-0004">4Fe-4S</keyword>
<evidence type="ECO:0000256" key="10">
    <source>
        <dbReference type="ARBA" id="ARBA00022679"/>
    </source>
</evidence>
<dbReference type="InterPro" id="IPR058240">
    <property type="entry name" value="rSAM_sf"/>
</dbReference>